<evidence type="ECO:0000256" key="4">
    <source>
        <dbReference type="ARBA" id="ARBA00022490"/>
    </source>
</evidence>
<evidence type="ECO:0000256" key="2">
    <source>
        <dbReference type="ARBA" id="ARBA00010670"/>
    </source>
</evidence>
<sequence>MMTSEHLEHFLEDSPHRDVKLNEVFNKLSDILQQQTPIKQKISCDVIDSILPDRNTVPISAGATRPSSEETLGDDGSACQSLTRRLEEELRAAKSAQLSCGEVLLPADLLPRIARDVIRMAENEPCGLRGCTLFINFGTEQECRRIGTIKCDPNTVSTFELFLTLTQDAKTSWHSLLPQFIKNLTKGGTIMISPGFELEKKKLYRSYLD</sequence>
<dbReference type="STRING" id="195883.A0A482XMX0"/>
<evidence type="ECO:0000313" key="8">
    <source>
        <dbReference type="Proteomes" id="UP000291343"/>
    </source>
</evidence>
<dbReference type="EMBL" id="QKKF02004629">
    <property type="protein sequence ID" value="RZF47203.1"/>
    <property type="molecule type" value="Genomic_DNA"/>
</dbReference>
<accession>A0A482XMX0</accession>
<dbReference type="GO" id="GO:0006915">
    <property type="term" value="P:apoptotic process"/>
    <property type="evidence" value="ECO:0007669"/>
    <property type="project" value="UniProtKB-KW"/>
</dbReference>
<reference evidence="7 8" key="1">
    <citation type="journal article" date="2017" name="Gigascience">
        <title>Genome sequence of the small brown planthopper, Laodelphax striatellus.</title>
        <authorList>
            <person name="Zhu J."/>
            <person name="Jiang F."/>
            <person name="Wang X."/>
            <person name="Yang P."/>
            <person name="Bao Y."/>
            <person name="Zhao W."/>
            <person name="Wang W."/>
            <person name="Lu H."/>
            <person name="Wang Q."/>
            <person name="Cui N."/>
            <person name="Li J."/>
            <person name="Chen X."/>
            <person name="Luo L."/>
            <person name="Yu J."/>
            <person name="Kang L."/>
            <person name="Cui F."/>
        </authorList>
    </citation>
    <scope>NUCLEOTIDE SEQUENCE [LARGE SCALE GENOMIC DNA]</scope>
    <source>
        <strain evidence="7">Lst14</strain>
    </source>
</reference>
<dbReference type="Proteomes" id="UP000291343">
    <property type="component" value="Unassembled WGS sequence"/>
</dbReference>
<evidence type="ECO:0000313" key="7">
    <source>
        <dbReference type="EMBL" id="RZF47203.1"/>
    </source>
</evidence>
<dbReference type="PANTHER" id="PTHR12478:SF16">
    <property type="entry name" value="PROTEIN CHARYBDE-RELATED"/>
    <property type="match status" value="1"/>
</dbReference>
<dbReference type="GO" id="GO:0005737">
    <property type="term" value="C:cytoplasm"/>
    <property type="evidence" value="ECO:0007669"/>
    <property type="project" value="UniProtKB-SubCell"/>
</dbReference>
<dbReference type="Gene3D" id="3.90.470.40">
    <property type="entry name" value="RTP801-like"/>
    <property type="match status" value="1"/>
</dbReference>
<evidence type="ECO:0008006" key="9">
    <source>
        <dbReference type="Google" id="ProtNLM"/>
    </source>
</evidence>
<dbReference type="GO" id="GO:0009968">
    <property type="term" value="P:negative regulation of signal transduction"/>
    <property type="evidence" value="ECO:0007669"/>
    <property type="project" value="InterPro"/>
</dbReference>
<dbReference type="GO" id="GO:0008258">
    <property type="term" value="P:head involution"/>
    <property type="evidence" value="ECO:0007669"/>
    <property type="project" value="UniProtKB-ARBA"/>
</dbReference>
<dbReference type="SMR" id="A0A482XMX0"/>
<dbReference type="PANTHER" id="PTHR12478">
    <property type="entry name" value="DNA-DAMAGE-INDUCIBLE TRANSCRIPT 4 PROTEIN DDIT4"/>
    <property type="match status" value="1"/>
</dbReference>
<evidence type="ECO:0000256" key="5">
    <source>
        <dbReference type="ARBA" id="ARBA00022703"/>
    </source>
</evidence>
<comment type="subcellular location">
    <subcellularLocation>
        <location evidence="1">Cytoplasm</location>
    </subcellularLocation>
</comment>
<dbReference type="OrthoDB" id="10018535at2759"/>
<dbReference type="AlphaFoldDB" id="A0A482XMX0"/>
<dbReference type="InParanoid" id="A0A482XMX0"/>
<evidence type="ECO:0000256" key="1">
    <source>
        <dbReference type="ARBA" id="ARBA00004496"/>
    </source>
</evidence>
<dbReference type="InterPro" id="IPR012918">
    <property type="entry name" value="RTP801-like"/>
</dbReference>
<organism evidence="7 8">
    <name type="scientific">Laodelphax striatellus</name>
    <name type="common">Small brown planthopper</name>
    <name type="synonym">Delphax striatella</name>
    <dbReference type="NCBI Taxonomy" id="195883"/>
    <lineage>
        <taxon>Eukaryota</taxon>
        <taxon>Metazoa</taxon>
        <taxon>Ecdysozoa</taxon>
        <taxon>Arthropoda</taxon>
        <taxon>Hexapoda</taxon>
        <taxon>Insecta</taxon>
        <taxon>Pterygota</taxon>
        <taxon>Neoptera</taxon>
        <taxon>Paraneoptera</taxon>
        <taxon>Hemiptera</taxon>
        <taxon>Auchenorrhyncha</taxon>
        <taxon>Fulgoroidea</taxon>
        <taxon>Delphacidae</taxon>
        <taxon>Criomorphinae</taxon>
        <taxon>Laodelphax</taxon>
    </lineage>
</organism>
<dbReference type="FunFam" id="3.90.470.40:FF:000003">
    <property type="entry name" value="Charybde, isoform E"/>
    <property type="match status" value="1"/>
</dbReference>
<comment type="function">
    <text evidence="6">Inhibits cell growth by regulating the Tor pathway upstream of the Tsc1-Tsc2 complex and downstream of Akt1. Acts as a cell death activator during head development.</text>
</comment>
<dbReference type="GO" id="GO:0032006">
    <property type="term" value="P:regulation of TOR signaling"/>
    <property type="evidence" value="ECO:0007669"/>
    <property type="project" value="UniProtKB-ARBA"/>
</dbReference>
<comment type="similarity">
    <text evidence="2">Belongs to the DDIT4 family.</text>
</comment>
<evidence type="ECO:0000256" key="3">
    <source>
        <dbReference type="ARBA" id="ARBA00022473"/>
    </source>
</evidence>
<keyword evidence="4" id="KW-0963">Cytoplasm</keyword>
<dbReference type="Pfam" id="PF07809">
    <property type="entry name" value="RTP801_C"/>
    <property type="match status" value="1"/>
</dbReference>
<name>A0A482XMX0_LAOST</name>
<dbReference type="GO" id="GO:0045926">
    <property type="term" value="P:negative regulation of growth"/>
    <property type="evidence" value="ECO:0007669"/>
    <property type="project" value="UniProtKB-ARBA"/>
</dbReference>
<gene>
    <name evidence="7" type="ORF">LSTR_LSTR004912</name>
</gene>
<keyword evidence="8" id="KW-1185">Reference proteome</keyword>
<dbReference type="GO" id="GO:0006979">
    <property type="term" value="P:response to oxidative stress"/>
    <property type="evidence" value="ECO:0007669"/>
    <property type="project" value="UniProtKB-ARBA"/>
</dbReference>
<evidence type="ECO:0000256" key="6">
    <source>
        <dbReference type="ARBA" id="ARBA00059352"/>
    </source>
</evidence>
<keyword evidence="3" id="KW-0217">Developmental protein</keyword>
<dbReference type="FunCoup" id="A0A482XMX0">
    <property type="interactions" value="52"/>
</dbReference>
<protein>
    <recommendedName>
        <fullName evidence="9">Protein charybde</fullName>
    </recommendedName>
</protein>
<comment type="caution">
    <text evidence="7">The sequence shown here is derived from an EMBL/GenBank/DDBJ whole genome shotgun (WGS) entry which is preliminary data.</text>
</comment>
<keyword evidence="5" id="KW-0053">Apoptosis</keyword>
<dbReference type="InterPro" id="IPR038281">
    <property type="entry name" value="RTP801-like_C_sf"/>
</dbReference>
<proteinExistence type="inferred from homology"/>